<evidence type="ECO:0000256" key="2">
    <source>
        <dbReference type="SAM" id="MobiDB-lite"/>
    </source>
</evidence>
<feature type="region of interest" description="Disordered" evidence="2">
    <location>
        <begin position="295"/>
        <end position="330"/>
    </location>
</feature>
<dbReference type="InterPro" id="IPR013762">
    <property type="entry name" value="Integrase-like_cat_sf"/>
</dbReference>
<evidence type="ECO:0000256" key="1">
    <source>
        <dbReference type="ARBA" id="ARBA00023172"/>
    </source>
</evidence>
<dbReference type="GO" id="GO:0003677">
    <property type="term" value="F:DNA binding"/>
    <property type="evidence" value="ECO:0007669"/>
    <property type="project" value="InterPro"/>
</dbReference>
<feature type="compositionally biased region" description="Polar residues" evidence="2">
    <location>
        <begin position="319"/>
        <end position="330"/>
    </location>
</feature>
<dbReference type="GO" id="GO:0015074">
    <property type="term" value="P:DNA integration"/>
    <property type="evidence" value="ECO:0007669"/>
    <property type="project" value="InterPro"/>
</dbReference>
<organism evidence="4 5">
    <name type="scientific">Knoellia aerolata DSM 18566</name>
    <dbReference type="NCBI Taxonomy" id="1385519"/>
    <lineage>
        <taxon>Bacteria</taxon>
        <taxon>Bacillati</taxon>
        <taxon>Actinomycetota</taxon>
        <taxon>Actinomycetes</taxon>
        <taxon>Micrococcales</taxon>
        <taxon>Intrasporangiaceae</taxon>
        <taxon>Knoellia</taxon>
    </lineage>
</organism>
<feature type="transmembrane region" description="Helical" evidence="3">
    <location>
        <begin position="73"/>
        <end position="96"/>
    </location>
</feature>
<dbReference type="InterPro" id="IPR011010">
    <property type="entry name" value="DNA_brk_join_enz"/>
</dbReference>
<feature type="compositionally biased region" description="Low complexity" evidence="2">
    <location>
        <begin position="302"/>
        <end position="312"/>
    </location>
</feature>
<keyword evidence="3" id="KW-0472">Membrane</keyword>
<accession>A0A0A0JY52</accession>
<evidence type="ECO:0000313" key="4">
    <source>
        <dbReference type="EMBL" id="KGN40982.1"/>
    </source>
</evidence>
<dbReference type="Gene3D" id="1.10.443.10">
    <property type="entry name" value="Intergrase catalytic core"/>
    <property type="match status" value="1"/>
</dbReference>
<feature type="transmembrane region" description="Helical" evidence="3">
    <location>
        <begin position="20"/>
        <end position="39"/>
    </location>
</feature>
<proteinExistence type="predicted"/>
<dbReference type="AlphaFoldDB" id="A0A0A0JY52"/>
<sequence>MSLWTVDLPAGHAGLCELAWSAIWVVGALLLAFVVVAGGGTGRNARRAWGHGWVAQLLTGLRMGWRDWIRTPVLWVLLVAVPAVFILLADAVTPHGQTPVVLREDGVSRVNLVDPALMHAGTMAPIAVASLASLVGVFMVLDSRAADRRLLLAGERRAALIASRLVLVFVATGVATAVSLAVTATVFQPRQWGVYAAGKWRALTLVSGWCGLRIGEAAGLRRVDVDLEAGVLRVSQTAQYLGTPARLVIGPPKSDRGVRTVHMPLHVTEALSDHITRRAHMQARDFVWTRKDGGRSRATRFSSPSSPRLPRLATKGWCGTTSGTPQTRWQPTPALARRPFKRAWATLIPRSVPSTFTRP</sequence>
<name>A0A0A0JY52_9MICO</name>
<dbReference type="eggNOG" id="COG0582">
    <property type="taxonomic scope" value="Bacteria"/>
</dbReference>
<dbReference type="STRING" id="1385519.N801_09880"/>
<feature type="transmembrane region" description="Helical" evidence="3">
    <location>
        <begin position="116"/>
        <end position="141"/>
    </location>
</feature>
<protein>
    <recommendedName>
        <fullName evidence="6">Tyr recombinase domain-containing protein</fullName>
    </recommendedName>
</protein>
<comment type="caution">
    <text evidence="4">The sequence shown here is derived from an EMBL/GenBank/DDBJ whole genome shotgun (WGS) entry which is preliminary data.</text>
</comment>
<evidence type="ECO:0000256" key="3">
    <source>
        <dbReference type="SAM" id="Phobius"/>
    </source>
</evidence>
<reference evidence="4 5" key="1">
    <citation type="submission" date="2013-08" db="EMBL/GenBank/DDBJ databases">
        <title>The genome sequence of Knoellia aerolata.</title>
        <authorList>
            <person name="Zhu W."/>
            <person name="Wang G."/>
        </authorList>
    </citation>
    <scope>NUCLEOTIDE SEQUENCE [LARGE SCALE GENOMIC DNA]</scope>
    <source>
        <strain evidence="4 5">DSM 18566</strain>
    </source>
</reference>
<keyword evidence="3" id="KW-1133">Transmembrane helix</keyword>
<evidence type="ECO:0000313" key="5">
    <source>
        <dbReference type="Proteomes" id="UP000030013"/>
    </source>
</evidence>
<dbReference type="SUPFAM" id="SSF56349">
    <property type="entry name" value="DNA breaking-rejoining enzymes"/>
    <property type="match status" value="1"/>
</dbReference>
<evidence type="ECO:0008006" key="6">
    <source>
        <dbReference type="Google" id="ProtNLM"/>
    </source>
</evidence>
<gene>
    <name evidence="4" type="ORF">N801_09880</name>
</gene>
<dbReference type="GO" id="GO:0006310">
    <property type="term" value="P:DNA recombination"/>
    <property type="evidence" value="ECO:0007669"/>
    <property type="project" value="UniProtKB-KW"/>
</dbReference>
<keyword evidence="1" id="KW-0233">DNA recombination</keyword>
<dbReference type="EMBL" id="AVPL01000026">
    <property type="protein sequence ID" value="KGN40982.1"/>
    <property type="molecule type" value="Genomic_DNA"/>
</dbReference>
<keyword evidence="5" id="KW-1185">Reference proteome</keyword>
<feature type="transmembrane region" description="Helical" evidence="3">
    <location>
        <begin position="161"/>
        <end position="182"/>
    </location>
</feature>
<keyword evidence="3" id="KW-0812">Transmembrane</keyword>
<dbReference type="Proteomes" id="UP000030013">
    <property type="component" value="Unassembled WGS sequence"/>
</dbReference>